<keyword evidence="3" id="KW-0946">Virion</keyword>
<reference evidence="6" key="1">
    <citation type="journal article" date="2020" name="Nature">
        <title>Giant virus diversity and host interactions through global metagenomics.</title>
        <authorList>
            <person name="Schulz F."/>
            <person name="Roux S."/>
            <person name="Paez-Espino D."/>
            <person name="Jungbluth S."/>
            <person name="Walsh D.A."/>
            <person name="Denef V.J."/>
            <person name="McMahon K.D."/>
            <person name="Konstantinidis K.T."/>
            <person name="Eloe-Fadrosh E.A."/>
            <person name="Kyrpides N.C."/>
            <person name="Woyke T."/>
        </authorList>
    </citation>
    <scope>NUCLEOTIDE SEQUENCE</scope>
    <source>
        <strain evidence="6">GVMAG-M-3300027708-51</strain>
    </source>
</reference>
<dbReference type="PANTHER" id="PTHR11800:SF2">
    <property type="entry name" value="DNA-DIRECTED RNA POLYMERASE II SUBUNIT RPB3"/>
    <property type="match status" value="1"/>
</dbReference>
<dbReference type="Gene3D" id="3.30.1360.10">
    <property type="entry name" value="RNA polymerase, RBP11-like subunit"/>
    <property type="match status" value="3"/>
</dbReference>
<dbReference type="Pfam" id="PF01193">
    <property type="entry name" value="RNA_pol_L"/>
    <property type="match status" value="1"/>
</dbReference>
<evidence type="ECO:0000256" key="1">
    <source>
        <dbReference type="ARBA" id="ARBA00004328"/>
    </source>
</evidence>
<evidence type="ECO:0000256" key="3">
    <source>
        <dbReference type="ARBA" id="ARBA00022844"/>
    </source>
</evidence>
<dbReference type="InterPro" id="IPR009025">
    <property type="entry name" value="RBP11-like_dimer"/>
</dbReference>
<dbReference type="EMBL" id="MN740401">
    <property type="protein sequence ID" value="QHU04512.1"/>
    <property type="molecule type" value="Genomic_DNA"/>
</dbReference>
<dbReference type="GO" id="GO:0046983">
    <property type="term" value="F:protein dimerization activity"/>
    <property type="evidence" value="ECO:0007669"/>
    <property type="project" value="InterPro"/>
</dbReference>
<dbReference type="SMART" id="SM00662">
    <property type="entry name" value="RPOLD"/>
    <property type="match status" value="1"/>
</dbReference>
<comment type="subcellular location">
    <subcellularLocation>
        <location evidence="1">Virion</location>
    </subcellularLocation>
</comment>
<dbReference type="PANTHER" id="PTHR11800">
    <property type="entry name" value="DNA-DIRECTED RNA POLYMERASE"/>
    <property type="match status" value="1"/>
</dbReference>
<keyword evidence="2" id="KW-0240">DNA-directed RNA polymerase</keyword>
<organism evidence="6">
    <name type="scientific">viral metagenome</name>
    <dbReference type="NCBI Taxonomy" id="1070528"/>
    <lineage>
        <taxon>unclassified sequences</taxon>
        <taxon>metagenomes</taxon>
        <taxon>organismal metagenomes</taxon>
    </lineage>
</organism>
<dbReference type="GO" id="GO:0044423">
    <property type="term" value="C:virion component"/>
    <property type="evidence" value="ECO:0007669"/>
    <property type="project" value="UniProtKB-KW"/>
</dbReference>
<dbReference type="AlphaFoldDB" id="A0A6C0JFV7"/>
<dbReference type="Gene3D" id="2.170.120.12">
    <property type="entry name" value="DNA-directed RNA polymerase, insert domain"/>
    <property type="match status" value="1"/>
</dbReference>
<sequence length="325" mass="36418">MENLKTSLNGYRIDFELSKVPIPFVNGLRRILLAEIPTVVIRDVVIRANTTQLNHEMLKHRVMMLPVNVQASEVGVVRDTKLRLHFDPSPEVDRVVTSDDFVVSGSTRKDVLLKDRDLGTPLLFLKLNVGGKHPEDGVQVDATLGVDEAGASQVCVATFRNHIDPERAKLDRDTYLLGEGANAAKDTRIFDNHLIQRSFEMDERGRPTRFDFAIESIGVVPARDLLRQAVEVYQRKVTEFLKEPISKTDDGMFSIESVVEGHTLGAFAQVLILDSGLVDFVSYDPGHPLVPKLTLRFRTKVKAETVLERFRTDAMALFESILKGV</sequence>
<name>A0A6C0JFV7_9ZZZZ</name>
<evidence type="ECO:0000256" key="2">
    <source>
        <dbReference type="ARBA" id="ARBA00022478"/>
    </source>
</evidence>
<dbReference type="GO" id="GO:0003899">
    <property type="term" value="F:DNA-directed RNA polymerase activity"/>
    <property type="evidence" value="ECO:0007669"/>
    <property type="project" value="InterPro"/>
</dbReference>
<evidence type="ECO:0000313" key="6">
    <source>
        <dbReference type="EMBL" id="QHU04512.1"/>
    </source>
</evidence>
<dbReference type="InterPro" id="IPR036643">
    <property type="entry name" value="RNApol_insert_sf"/>
</dbReference>
<dbReference type="InterPro" id="IPR050518">
    <property type="entry name" value="Rpo3/RPB3_RNA_Pol_subunit"/>
</dbReference>
<dbReference type="Pfam" id="PF13656">
    <property type="entry name" value="RNA_pol_L_2"/>
    <property type="match status" value="1"/>
</dbReference>
<dbReference type="GO" id="GO:0006351">
    <property type="term" value="P:DNA-templated transcription"/>
    <property type="evidence" value="ECO:0007669"/>
    <property type="project" value="InterPro"/>
</dbReference>
<feature type="domain" description="DNA-directed RNA polymerase RpoA/D/Rpb3-type" evidence="5">
    <location>
        <begin position="12"/>
        <end position="243"/>
    </location>
</feature>
<evidence type="ECO:0000256" key="4">
    <source>
        <dbReference type="ARBA" id="ARBA00023163"/>
    </source>
</evidence>
<evidence type="ECO:0000259" key="5">
    <source>
        <dbReference type="SMART" id="SM00662"/>
    </source>
</evidence>
<dbReference type="GO" id="GO:0000428">
    <property type="term" value="C:DNA-directed RNA polymerase complex"/>
    <property type="evidence" value="ECO:0007669"/>
    <property type="project" value="UniProtKB-KW"/>
</dbReference>
<dbReference type="InterPro" id="IPR036603">
    <property type="entry name" value="RBP11-like"/>
</dbReference>
<keyword evidence="4" id="KW-0804">Transcription</keyword>
<dbReference type="SUPFAM" id="SSF55257">
    <property type="entry name" value="RBP11-like subunits of RNA polymerase"/>
    <property type="match status" value="2"/>
</dbReference>
<dbReference type="InterPro" id="IPR011263">
    <property type="entry name" value="DNA-dir_RNA_pol_RpoA/D/Rpb3"/>
</dbReference>
<protein>
    <recommendedName>
        <fullName evidence="5">DNA-directed RNA polymerase RpoA/D/Rpb3-type domain-containing protein</fullName>
    </recommendedName>
</protein>
<proteinExistence type="predicted"/>
<accession>A0A6C0JFV7</accession>